<feature type="coiled-coil region" evidence="1">
    <location>
        <begin position="245"/>
        <end position="279"/>
    </location>
</feature>
<protein>
    <recommendedName>
        <fullName evidence="3">BEN domain-containing protein</fullName>
    </recommendedName>
</protein>
<reference evidence="4 5" key="1">
    <citation type="journal article" date="2020" name="G3 (Bethesda)">
        <title>Draft Genome of the Common Snapping Turtle, Chelydra serpentina, a Model for Phenotypic Plasticity in Reptiles.</title>
        <authorList>
            <person name="Das D."/>
            <person name="Singh S.K."/>
            <person name="Bierstedt J."/>
            <person name="Erickson A."/>
            <person name="Galli G.L.J."/>
            <person name="Crossley D.A. 2nd"/>
            <person name="Rhen T."/>
        </authorList>
    </citation>
    <scope>NUCLEOTIDE SEQUENCE [LARGE SCALE GENOMIC DNA]</scope>
    <source>
        <tissue evidence="4">Whole blood</tissue>
    </source>
</reference>
<organism evidence="4 5">
    <name type="scientific">Chelydra serpentina</name>
    <name type="common">Snapping turtle</name>
    <name type="synonym">Testudo serpentina</name>
    <dbReference type="NCBI Taxonomy" id="8475"/>
    <lineage>
        <taxon>Eukaryota</taxon>
        <taxon>Metazoa</taxon>
        <taxon>Chordata</taxon>
        <taxon>Craniata</taxon>
        <taxon>Vertebrata</taxon>
        <taxon>Euteleostomi</taxon>
        <taxon>Archelosauria</taxon>
        <taxon>Testudinata</taxon>
        <taxon>Testudines</taxon>
        <taxon>Cryptodira</taxon>
        <taxon>Durocryptodira</taxon>
        <taxon>Americhelydia</taxon>
        <taxon>Chelydroidea</taxon>
        <taxon>Chelydridae</taxon>
        <taxon>Chelydra</taxon>
    </lineage>
</organism>
<evidence type="ECO:0000313" key="5">
    <source>
        <dbReference type="Proteomes" id="UP000765507"/>
    </source>
</evidence>
<evidence type="ECO:0000313" key="4">
    <source>
        <dbReference type="EMBL" id="KAG6938544.1"/>
    </source>
</evidence>
<dbReference type="InterPro" id="IPR018379">
    <property type="entry name" value="BEN_domain"/>
</dbReference>
<dbReference type="OrthoDB" id="9048335at2759"/>
<dbReference type="Proteomes" id="UP000765507">
    <property type="component" value="Unassembled WGS sequence"/>
</dbReference>
<feature type="domain" description="BEN" evidence="3">
    <location>
        <begin position="289"/>
        <end position="387"/>
    </location>
</feature>
<sequence length="396" mass="45323">MAAKLYVLISWPDGSRVINIENIKEPRKPFHLYTVGEQVLARCPGFSGLYWGVVEGISEHKDILEKRLQENRQLFEKLKEEPAVHSGLPSQPKKSRKTFPKWMPGSSSRKYNDDRSFHVKPLVGDEDAGLQHDAAISSVIKERRILTSTTRSHCTMSAPYHSSTAFKSPSPFLTLAVPGSSQNEEARPGTATRDYITLAMKRKSDGILAKCRQHICTNSCDEAKTEGSPETDDYEVVQKDFGPGEMERTEKIEQLERIIVDLQQEVLSLKRKVQRLESLSFQEEPHRQQCEVVELFNGYTKEQLKEAIRFDQKISTACKTLLYKLFTSDYIQSHSITGRRGNTFREAKPMMDERCIKIIRVLLKQKFGDHLSDTVITEKIQNVQKALRQKFKTECL</sequence>
<dbReference type="Gene3D" id="1.10.10.2590">
    <property type="entry name" value="BEN domain"/>
    <property type="match status" value="1"/>
</dbReference>
<dbReference type="GO" id="GO:0003677">
    <property type="term" value="F:DNA binding"/>
    <property type="evidence" value="ECO:0007669"/>
    <property type="project" value="InterPro"/>
</dbReference>
<dbReference type="AlphaFoldDB" id="A0A8T1TCM7"/>
<dbReference type="PROSITE" id="PS51457">
    <property type="entry name" value="BEN"/>
    <property type="match status" value="1"/>
</dbReference>
<accession>A0A8T1TCM7</accession>
<keyword evidence="5" id="KW-1185">Reference proteome</keyword>
<proteinExistence type="predicted"/>
<comment type="caution">
    <text evidence="4">The sequence shown here is derived from an EMBL/GenBank/DDBJ whole genome shotgun (WGS) entry which is preliminary data.</text>
</comment>
<dbReference type="EMBL" id="JAHGAV010000017">
    <property type="protein sequence ID" value="KAG6938544.1"/>
    <property type="molecule type" value="Genomic_DNA"/>
</dbReference>
<evidence type="ECO:0000256" key="2">
    <source>
        <dbReference type="SAM" id="MobiDB-lite"/>
    </source>
</evidence>
<feature type="region of interest" description="Disordered" evidence="2">
    <location>
        <begin position="80"/>
        <end position="114"/>
    </location>
</feature>
<gene>
    <name evidence="4" type="ORF">G0U57_005807</name>
</gene>
<dbReference type="Pfam" id="PF10523">
    <property type="entry name" value="BEN"/>
    <property type="match status" value="1"/>
</dbReference>
<keyword evidence="1" id="KW-0175">Coiled coil</keyword>
<evidence type="ECO:0000259" key="3">
    <source>
        <dbReference type="PROSITE" id="PS51457"/>
    </source>
</evidence>
<name>A0A8T1TCM7_CHESE</name>
<evidence type="ECO:0000256" key="1">
    <source>
        <dbReference type="SAM" id="Coils"/>
    </source>
</evidence>